<proteinExistence type="predicted"/>
<evidence type="ECO:0000256" key="1">
    <source>
        <dbReference type="ARBA" id="ARBA00022723"/>
    </source>
</evidence>
<dbReference type="RefSeq" id="XP_065814161.1">
    <property type="nucleotide sequence ID" value="XM_065958089.1"/>
</dbReference>
<dbReference type="Gene3D" id="1.10.238.10">
    <property type="entry name" value="EF-hand"/>
    <property type="match status" value="1"/>
</dbReference>
<keyword evidence="2" id="KW-0106">Calcium</keyword>
<reference evidence="4" key="1">
    <citation type="submission" date="2025-08" db="UniProtKB">
        <authorList>
            <consortium name="Ensembl"/>
        </authorList>
    </citation>
    <scope>IDENTIFICATION</scope>
</reference>
<dbReference type="STRING" id="56723.ENSLBEP00000007192"/>
<dbReference type="InParanoid" id="A0A3Q3EMC0"/>
<dbReference type="AlphaFoldDB" id="A0A3Q3EMC0"/>
<dbReference type="InterPro" id="IPR013787">
    <property type="entry name" value="S100_Ca-bd_sub"/>
</dbReference>
<reference evidence="4" key="2">
    <citation type="submission" date="2025-09" db="UniProtKB">
        <authorList>
            <consortium name="Ensembl"/>
        </authorList>
    </citation>
    <scope>IDENTIFICATION</scope>
</reference>
<dbReference type="Proteomes" id="UP000261660">
    <property type="component" value="Unplaced"/>
</dbReference>
<accession>A0A3Q3EMC0</accession>
<keyword evidence="5" id="KW-1185">Reference proteome</keyword>
<evidence type="ECO:0000259" key="3">
    <source>
        <dbReference type="PROSITE" id="PS50222"/>
    </source>
</evidence>
<evidence type="ECO:0000313" key="4">
    <source>
        <dbReference type="Ensembl" id="ENSLBEP00000007192.1"/>
    </source>
</evidence>
<dbReference type="InterPro" id="IPR002048">
    <property type="entry name" value="EF_hand_dom"/>
</dbReference>
<dbReference type="SUPFAM" id="SSF47473">
    <property type="entry name" value="EF-hand"/>
    <property type="match status" value="1"/>
</dbReference>
<evidence type="ECO:0000313" key="5">
    <source>
        <dbReference type="Proteomes" id="UP000261660"/>
    </source>
</evidence>
<dbReference type="Ensembl" id="ENSLBET00000007569.1">
    <property type="protein sequence ID" value="ENSLBEP00000007192.1"/>
    <property type="gene ID" value="ENSLBEG00000005564.1"/>
</dbReference>
<dbReference type="GeneTree" id="ENSGT01030000234782"/>
<dbReference type="PROSITE" id="PS00018">
    <property type="entry name" value="EF_HAND_1"/>
    <property type="match status" value="1"/>
</dbReference>
<evidence type="ECO:0000256" key="2">
    <source>
        <dbReference type="ARBA" id="ARBA00022837"/>
    </source>
</evidence>
<name>A0A3Q3EMC0_9LABR</name>
<dbReference type="GO" id="GO:0005509">
    <property type="term" value="F:calcium ion binding"/>
    <property type="evidence" value="ECO:0007669"/>
    <property type="project" value="InterPro"/>
</dbReference>
<dbReference type="PROSITE" id="PS50222">
    <property type="entry name" value="EF_HAND_2"/>
    <property type="match status" value="1"/>
</dbReference>
<sequence length="91" mass="10473">MARLENAILTLVEVFNEYADKGNITMDDFKTMLEEEIACKEVKEQISDEALEEALGELDRNQDGMINIREFTLGVGFLIKCIYHVQKKLDM</sequence>
<dbReference type="CTD" id="569958"/>
<keyword evidence="1" id="KW-0479">Metal-binding</keyword>
<dbReference type="Pfam" id="PF01023">
    <property type="entry name" value="S_100"/>
    <property type="match status" value="1"/>
</dbReference>
<dbReference type="InterPro" id="IPR011992">
    <property type="entry name" value="EF-hand-dom_pair"/>
</dbReference>
<dbReference type="GeneID" id="136179856"/>
<feature type="domain" description="EF-hand" evidence="3">
    <location>
        <begin position="46"/>
        <end position="81"/>
    </location>
</feature>
<protein>
    <recommendedName>
        <fullName evidence="3">EF-hand domain-containing protein</fullName>
    </recommendedName>
</protein>
<dbReference type="InterPro" id="IPR018247">
    <property type="entry name" value="EF_Hand_1_Ca_BS"/>
</dbReference>
<organism evidence="4 5">
    <name type="scientific">Labrus bergylta</name>
    <name type="common">ballan wrasse</name>
    <dbReference type="NCBI Taxonomy" id="56723"/>
    <lineage>
        <taxon>Eukaryota</taxon>
        <taxon>Metazoa</taxon>
        <taxon>Chordata</taxon>
        <taxon>Craniata</taxon>
        <taxon>Vertebrata</taxon>
        <taxon>Euteleostomi</taxon>
        <taxon>Actinopterygii</taxon>
        <taxon>Neopterygii</taxon>
        <taxon>Teleostei</taxon>
        <taxon>Neoteleostei</taxon>
        <taxon>Acanthomorphata</taxon>
        <taxon>Eupercaria</taxon>
        <taxon>Labriformes</taxon>
        <taxon>Labridae</taxon>
        <taxon>Labrus</taxon>
    </lineage>
</organism>